<proteinExistence type="predicted"/>
<accession>A0A367G2X0</accession>
<organism evidence="1 2">
    <name type="scientific">Blautia obeum</name>
    <dbReference type="NCBI Taxonomy" id="40520"/>
    <lineage>
        <taxon>Bacteria</taxon>
        <taxon>Bacillati</taxon>
        <taxon>Bacillota</taxon>
        <taxon>Clostridia</taxon>
        <taxon>Lachnospirales</taxon>
        <taxon>Lachnospiraceae</taxon>
        <taxon>Blautia</taxon>
    </lineage>
</organism>
<dbReference type="Proteomes" id="UP000253208">
    <property type="component" value="Unassembled WGS sequence"/>
</dbReference>
<evidence type="ECO:0000313" key="1">
    <source>
        <dbReference type="EMBL" id="RCH44838.1"/>
    </source>
</evidence>
<dbReference type="RefSeq" id="WP_015525476.1">
    <property type="nucleotide sequence ID" value="NZ_PSQG01000006.1"/>
</dbReference>
<protein>
    <submittedName>
        <fullName evidence="1">Uncharacterized protein</fullName>
    </submittedName>
</protein>
<name>A0A367G2X0_9FIRM</name>
<dbReference type="EMBL" id="PSQG01000006">
    <property type="protein sequence ID" value="RCH44838.1"/>
    <property type="molecule type" value="Genomic_DNA"/>
</dbReference>
<evidence type="ECO:0000313" key="2">
    <source>
        <dbReference type="Proteomes" id="UP000253208"/>
    </source>
</evidence>
<reference evidence="1 2" key="1">
    <citation type="submission" date="2018-02" db="EMBL/GenBank/DDBJ databases">
        <title>Complete genome sequencing of Faecalibacterium prausnitzii strains isolated from the human gut.</title>
        <authorList>
            <person name="Fitzgerald B.C."/>
            <person name="Shkoporov A.N."/>
            <person name="Ross P.R."/>
            <person name="Hill C."/>
        </authorList>
    </citation>
    <scope>NUCLEOTIDE SEQUENCE [LARGE SCALE GENOMIC DNA]</scope>
    <source>
        <strain evidence="1 2">APC942/31-1</strain>
    </source>
</reference>
<dbReference type="AlphaFoldDB" id="A0A367G2X0"/>
<comment type="caution">
    <text evidence="1">The sequence shown here is derived from an EMBL/GenBank/DDBJ whole genome shotgun (WGS) entry which is preliminary data.</text>
</comment>
<sequence>MAYGRKLKGTSRRVPITVHTPLDRLDAIDEYVEERRQQEGKAYSRSDFYEEAAALYLEKLGRGQTE</sequence>
<gene>
    <name evidence="1" type="ORF">C4886_05125</name>
</gene>